<protein>
    <recommendedName>
        <fullName evidence="3">C2H2-type domain-containing protein</fullName>
    </recommendedName>
</protein>
<feature type="region of interest" description="Disordered" evidence="2">
    <location>
        <begin position="372"/>
        <end position="411"/>
    </location>
</feature>
<dbReference type="Proteomes" id="UP001166286">
    <property type="component" value="Unassembled WGS sequence"/>
</dbReference>
<evidence type="ECO:0000259" key="3">
    <source>
        <dbReference type="PROSITE" id="PS50157"/>
    </source>
</evidence>
<keyword evidence="1" id="KW-0479">Metal-binding</keyword>
<dbReference type="EMBL" id="JAFEKC020000024">
    <property type="protein sequence ID" value="KAK0507127.1"/>
    <property type="molecule type" value="Genomic_DNA"/>
</dbReference>
<organism evidence="4 5">
    <name type="scientific">Cladonia borealis</name>
    <dbReference type="NCBI Taxonomy" id="184061"/>
    <lineage>
        <taxon>Eukaryota</taxon>
        <taxon>Fungi</taxon>
        <taxon>Dikarya</taxon>
        <taxon>Ascomycota</taxon>
        <taxon>Pezizomycotina</taxon>
        <taxon>Lecanoromycetes</taxon>
        <taxon>OSLEUM clade</taxon>
        <taxon>Lecanoromycetidae</taxon>
        <taxon>Lecanorales</taxon>
        <taxon>Lecanorineae</taxon>
        <taxon>Cladoniaceae</taxon>
        <taxon>Cladonia</taxon>
    </lineage>
</organism>
<dbReference type="PROSITE" id="PS50157">
    <property type="entry name" value="ZINC_FINGER_C2H2_2"/>
    <property type="match status" value="1"/>
</dbReference>
<keyword evidence="1" id="KW-0863">Zinc-finger</keyword>
<dbReference type="AlphaFoldDB" id="A0AA39QQ87"/>
<reference evidence="4" key="1">
    <citation type="submission" date="2023-03" db="EMBL/GenBank/DDBJ databases">
        <title>Complete genome of Cladonia borealis.</title>
        <authorList>
            <person name="Park H."/>
        </authorList>
    </citation>
    <scope>NUCLEOTIDE SEQUENCE</scope>
    <source>
        <strain evidence="4">ANT050790</strain>
    </source>
</reference>
<evidence type="ECO:0000256" key="2">
    <source>
        <dbReference type="SAM" id="MobiDB-lite"/>
    </source>
</evidence>
<sequence length="485" mass="53828">MSSRLSHTSHKSHITATTEQVQALSLLKDESTTSILAYTKHARSLTHGINQCASHELLSNKQLDAIGTLSNCPEDEVRSLLGCPHTSQYSEACSGPHRSGLTPISTPSATLQRPVSGPSQKIALSQQLAACGSHTQIPHQPLRPYSCTVCQRSYQNHFDWKKHEKEHEYTYACMASGHWDGTAQGFACTHCGTLNPGEEHSEVHSIKRCNIQNKRREKVVKHLKDYHMVGERAIGESLADNWRRDQGKQFWACGFCVMLFDSFKDRLHHIGKEHYDQGQKFEEWDANKVIRGLLLQPRVDGAWKSLVDAHCLHNASELTWETTDWKDLQHKLEIGPTDEKSAESLAEAAYRASQMPSGQDFYVQALGTLDGSQSPFPPELSTTSNNSDNDVSFKRQPTTEQQVGAAPAPAVPPFSDYVSSTPFYSGTSSQLCTPAEDRGIMAATTLLLGDHDGYQGWAIDPVLFSEPDALKADYAMEFEYNAGQH</sequence>
<dbReference type="InterPro" id="IPR013087">
    <property type="entry name" value="Znf_C2H2_type"/>
</dbReference>
<proteinExistence type="predicted"/>
<gene>
    <name evidence="4" type="ORF">JMJ35_010165</name>
</gene>
<evidence type="ECO:0000256" key="1">
    <source>
        <dbReference type="PROSITE-ProRule" id="PRU00042"/>
    </source>
</evidence>
<keyword evidence="5" id="KW-1185">Reference proteome</keyword>
<feature type="domain" description="C2H2-type" evidence="3">
    <location>
        <begin position="145"/>
        <end position="167"/>
    </location>
</feature>
<accession>A0AA39QQ87</accession>
<dbReference type="PROSITE" id="PS00028">
    <property type="entry name" value="ZINC_FINGER_C2H2_1"/>
    <property type="match status" value="1"/>
</dbReference>
<keyword evidence="1" id="KW-0862">Zinc</keyword>
<comment type="caution">
    <text evidence="4">The sequence shown here is derived from an EMBL/GenBank/DDBJ whole genome shotgun (WGS) entry which is preliminary data.</text>
</comment>
<dbReference type="SMART" id="SM00355">
    <property type="entry name" value="ZnF_C2H2"/>
    <property type="match status" value="2"/>
</dbReference>
<name>A0AA39QQ87_9LECA</name>
<dbReference type="GO" id="GO:0008270">
    <property type="term" value="F:zinc ion binding"/>
    <property type="evidence" value="ECO:0007669"/>
    <property type="project" value="UniProtKB-KW"/>
</dbReference>
<evidence type="ECO:0000313" key="4">
    <source>
        <dbReference type="EMBL" id="KAK0507127.1"/>
    </source>
</evidence>
<feature type="compositionally biased region" description="Low complexity" evidence="2">
    <location>
        <begin position="381"/>
        <end position="390"/>
    </location>
</feature>
<evidence type="ECO:0000313" key="5">
    <source>
        <dbReference type="Proteomes" id="UP001166286"/>
    </source>
</evidence>